<dbReference type="EMBL" id="RCHS01002416">
    <property type="protein sequence ID" value="RMX47489.1"/>
    <property type="molecule type" value="Genomic_DNA"/>
</dbReference>
<protein>
    <submittedName>
        <fullName evidence="2">Uncharacterized protein</fullName>
    </submittedName>
</protein>
<evidence type="ECO:0000313" key="3">
    <source>
        <dbReference type="Proteomes" id="UP000275408"/>
    </source>
</evidence>
<organism evidence="2 3">
    <name type="scientific">Pocillopora damicornis</name>
    <name type="common">Cauliflower coral</name>
    <name type="synonym">Millepora damicornis</name>
    <dbReference type="NCBI Taxonomy" id="46731"/>
    <lineage>
        <taxon>Eukaryota</taxon>
        <taxon>Metazoa</taxon>
        <taxon>Cnidaria</taxon>
        <taxon>Anthozoa</taxon>
        <taxon>Hexacorallia</taxon>
        <taxon>Scleractinia</taxon>
        <taxon>Astrocoeniina</taxon>
        <taxon>Pocilloporidae</taxon>
        <taxon>Pocillopora</taxon>
    </lineage>
</organism>
<dbReference type="AlphaFoldDB" id="A0A3M6U1S1"/>
<accession>A0A3M6U1S1</accession>
<feature type="compositionally biased region" description="Basic and acidic residues" evidence="1">
    <location>
        <begin position="99"/>
        <end position="109"/>
    </location>
</feature>
<feature type="compositionally biased region" description="Polar residues" evidence="1">
    <location>
        <begin position="15"/>
        <end position="49"/>
    </location>
</feature>
<reference evidence="2 3" key="1">
    <citation type="journal article" date="2018" name="Sci. Rep.">
        <title>Comparative analysis of the Pocillopora damicornis genome highlights role of immune system in coral evolution.</title>
        <authorList>
            <person name="Cunning R."/>
            <person name="Bay R.A."/>
            <person name="Gillette P."/>
            <person name="Baker A.C."/>
            <person name="Traylor-Knowles N."/>
        </authorList>
    </citation>
    <scope>NUCLEOTIDE SEQUENCE [LARGE SCALE GENOMIC DNA]</scope>
    <source>
        <strain evidence="2">RSMAS</strain>
        <tissue evidence="2">Whole animal</tissue>
    </source>
</reference>
<evidence type="ECO:0000256" key="1">
    <source>
        <dbReference type="SAM" id="MobiDB-lite"/>
    </source>
</evidence>
<sequence>MEIREMGSGVLGKRLSSNSDSLHTSQGMSLSHTLTQQYNKMQTLHNQPKTAPEIGEFTITTHNTTQPTESSPCSPPSVAQQKKEKPNISLHHQYSIKQTSDENREKHQFRDHKLIQHQTVQTKIIRIEGNT</sequence>
<feature type="compositionally biased region" description="Polar residues" evidence="1">
    <location>
        <begin position="58"/>
        <end position="80"/>
    </location>
</feature>
<evidence type="ECO:0000313" key="2">
    <source>
        <dbReference type="EMBL" id="RMX47489.1"/>
    </source>
</evidence>
<name>A0A3M6U1S1_POCDA</name>
<proteinExistence type="predicted"/>
<gene>
    <name evidence="2" type="ORF">pdam_00002198</name>
</gene>
<dbReference type="Proteomes" id="UP000275408">
    <property type="component" value="Unassembled WGS sequence"/>
</dbReference>
<comment type="caution">
    <text evidence="2">The sequence shown here is derived from an EMBL/GenBank/DDBJ whole genome shotgun (WGS) entry which is preliminary data.</text>
</comment>
<keyword evidence="3" id="KW-1185">Reference proteome</keyword>
<feature type="region of interest" description="Disordered" evidence="1">
    <location>
        <begin position="1"/>
        <end position="109"/>
    </location>
</feature>
<feature type="non-terminal residue" evidence="2">
    <location>
        <position position="131"/>
    </location>
</feature>